<dbReference type="PROSITE" id="PS51725">
    <property type="entry name" value="ABM"/>
    <property type="match status" value="2"/>
</dbReference>
<evidence type="ECO:0000313" key="4">
    <source>
        <dbReference type="EMBL" id="GAA1124528.1"/>
    </source>
</evidence>
<dbReference type="Proteomes" id="UP001499987">
    <property type="component" value="Unassembled WGS sequence"/>
</dbReference>
<evidence type="ECO:0000256" key="2">
    <source>
        <dbReference type="SAM" id="SignalP"/>
    </source>
</evidence>
<name>A0ABN1U6A5_9ACTN</name>
<organism evidence="4 5">
    <name type="scientific">Kitasatospora arboriphila</name>
    <dbReference type="NCBI Taxonomy" id="258052"/>
    <lineage>
        <taxon>Bacteria</taxon>
        <taxon>Bacillati</taxon>
        <taxon>Actinomycetota</taxon>
        <taxon>Actinomycetes</taxon>
        <taxon>Kitasatosporales</taxon>
        <taxon>Streptomycetaceae</taxon>
        <taxon>Kitasatospora</taxon>
    </lineage>
</organism>
<feature type="domain" description="ABM" evidence="3">
    <location>
        <begin position="43"/>
        <end position="133"/>
    </location>
</feature>
<feature type="domain" description="ABM" evidence="3">
    <location>
        <begin position="159"/>
        <end position="250"/>
    </location>
</feature>
<feature type="signal peptide" evidence="2">
    <location>
        <begin position="1"/>
        <end position="26"/>
    </location>
</feature>
<dbReference type="InterPro" id="IPR011008">
    <property type="entry name" value="Dimeric_a/b-barrel"/>
</dbReference>
<dbReference type="PANTHER" id="PTHR33336">
    <property type="entry name" value="QUINOL MONOOXYGENASE YGIN-RELATED"/>
    <property type="match status" value="1"/>
</dbReference>
<dbReference type="Pfam" id="PF03992">
    <property type="entry name" value="ABM"/>
    <property type="match status" value="2"/>
</dbReference>
<reference evidence="4 5" key="1">
    <citation type="journal article" date="2019" name="Int. J. Syst. Evol. Microbiol.">
        <title>The Global Catalogue of Microorganisms (GCM) 10K type strain sequencing project: providing services to taxonomists for standard genome sequencing and annotation.</title>
        <authorList>
            <consortium name="The Broad Institute Genomics Platform"/>
            <consortium name="The Broad Institute Genome Sequencing Center for Infectious Disease"/>
            <person name="Wu L."/>
            <person name="Ma J."/>
        </authorList>
    </citation>
    <scope>NUCLEOTIDE SEQUENCE [LARGE SCALE GENOMIC DNA]</scope>
    <source>
        <strain evidence="4 5">JCM 13002</strain>
    </source>
</reference>
<dbReference type="SUPFAM" id="SSF54909">
    <property type="entry name" value="Dimeric alpha+beta barrel"/>
    <property type="match status" value="2"/>
</dbReference>
<dbReference type="RefSeq" id="WP_344628176.1">
    <property type="nucleotide sequence ID" value="NZ_BAAALD010000145.1"/>
</dbReference>
<dbReference type="EMBL" id="BAAALD010000145">
    <property type="protein sequence ID" value="GAA1124528.1"/>
    <property type="molecule type" value="Genomic_DNA"/>
</dbReference>
<dbReference type="InterPro" id="IPR050744">
    <property type="entry name" value="AI-2_Isomerase_LsrG"/>
</dbReference>
<protein>
    <recommendedName>
        <fullName evidence="3">ABM domain-containing protein</fullName>
    </recommendedName>
</protein>
<proteinExistence type="predicted"/>
<feature type="region of interest" description="Disordered" evidence="1">
    <location>
        <begin position="69"/>
        <end position="88"/>
    </location>
</feature>
<evidence type="ECO:0000256" key="1">
    <source>
        <dbReference type="SAM" id="MobiDB-lite"/>
    </source>
</evidence>
<sequence length="268" mass="27969">MRPVRALLPVALAAALLAGTAPGALAARSGDTMPNLGDSSVAYTVISAYEHIPAAARDTVIAAAQQEGYASRRHEPGTESVHVVPDPDHPDRIVVAETFSSAAAHRAHRRGPYARNFAALLAALGVTGPATTVANYSLATDDGTGRVAPSGGDDGHVFTVVAEFTNVQPAYREEFLKVAKADGYLSLTGEPGTLGFHFVPDPADPTRFVFLETFTDEAAFTAHLNGTPAAAYLDVVAKGHIVGPHFFVTLATTGFDKPGGWSVPNRKA</sequence>
<dbReference type="PANTHER" id="PTHR33336:SF1">
    <property type="entry name" value="(4S)-4-HYDROXY-5-PHOSPHONOOXYPENTANE-2,3-DIONE ISOMERASE"/>
    <property type="match status" value="1"/>
</dbReference>
<keyword evidence="2" id="KW-0732">Signal</keyword>
<evidence type="ECO:0000259" key="3">
    <source>
        <dbReference type="PROSITE" id="PS51725"/>
    </source>
</evidence>
<comment type="caution">
    <text evidence="4">The sequence shown here is derived from an EMBL/GenBank/DDBJ whole genome shotgun (WGS) entry which is preliminary data.</text>
</comment>
<feature type="chain" id="PRO_5047279099" description="ABM domain-containing protein" evidence="2">
    <location>
        <begin position="27"/>
        <end position="268"/>
    </location>
</feature>
<keyword evidence="5" id="KW-1185">Reference proteome</keyword>
<accession>A0ABN1U6A5</accession>
<evidence type="ECO:0000313" key="5">
    <source>
        <dbReference type="Proteomes" id="UP001499987"/>
    </source>
</evidence>
<gene>
    <name evidence="4" type="ORF">GCM10009663_74310</name>
</gene>
<dbReference type="Gene3D" id="3.30.70.100">
    <property type="match status" value="2"/>
</dbReference>
<dbReference type="InterPro" id="IPR007138">
    <property type="entry name" value="ABM_dom"/>
</dbReference>